<evidence type="ECO:0000313" key="2">
    <source>
        <dbReference type="Proteomes" id="UP000324897"/>
    </source>
</evidence>
<comment type="caution">
    <text evidence="1">The sequence shown here is derived from an EMBL/GenBank/DDBJ whole genome shotgun (WGS) entry which is preliminary data.</text>
</comment>
<reference evidence="1 2" key="1">
    <citation type="journal article" date="2019" name="Sci. Rep.">
        <title>A high-quality genome of Eragrostis curvula grass provides insights into Poaceae evolution and supports new strategies to enhance forage quality.</title>
        <authorList>
            <person name="Carballo J."/>
            <person name="Santos B.A.C.M."/>
            <person name="Zappacosta D."/>
            <person name="Garbus I."/>
            <person name="Selva J.P."/>
            <person name="Gallo C.A."/>
            <person name="Diaz A."/>
            <person name="Albertini E."/>
            <person name="Caccamo M."/>
            <person name="Echenique V."/>
        </authorList>
    </citation>
    <scope>NUCLEOTIDE SEQUENCE [LARGE SCALE GENOMIC DNA]</scope>
    <source>
        <strain evidence="2">cv. Victoria</strain>
        <tissue evidence="1">Leaf</tissue>
    </source>
</reference>
<organism evidence="1 2">
    <name type="scientific">Eragrostis curvula</name>
    <name type="common">weeping love grass</name>
    <dbReference type="NCBI Taxonomy" id="38414"/>
    <lineage>
        <taxon>Eukaryota</taxon>
        <taxon>Viridiplantae</taxon>
        <taxon>Streptophyta</taxon>
        <taxon>Embryophyta</taxon>
        <taxon>Tracheophyta</taxon>
        <taxon>Spermatophyta</taxon>
        <taxon>Magnoliopsida</taxon>
        <taxon>Liliopsida</taxon>
        <taxon>Poales</taxon>
        <taxon>Poaceae</taxon>
        <taxon>PACMAD clade</taxon>
        <taxon>Chloridoideae</taxon>
        <taxon>Eragrostideae</taxon>
        <taxon>Eragrostidinae</taxon>
        <taxon>Eragrostis</taxon>
    </lineage>
</organism>
<accession>A0A5J9WQ73</accession>
<dbReference type="Gramene" id="TVU49480">
    <property type="protein sequence ID" value="TVU49480"/>
    <property type="gene ID" value="EJB05_00793"/>
</dbReference>
<gene>
    <name evidence="1" type="ORF">EJB05_00793</name>
</gene>
<dbReference type="Proteomes" id="UP000324897">
    <property type="component" value="Chromosome 6"/>
</dbReference>
<name>A0A5J9WQ73_9POAL</name>
<dbReference type="EMBL" id="RWGY01000002">
    <property type="protein sequence ID" value="TVU49480.1"/>
    <property type="molecule type" value="Genomic_DNA"/>
</dbReference>
<protein>
    <submittedName>
        <fullName evidence="1">Uncharacterized protein</fullName>
    </submittedName>
</protein>
<proteinExistence type="predicted"/>
<feature type="non-terminal residue" evidence="1">
    <location>
        <position position="1"/>
    </location>
</feature>
<dbReference type="AlphaFoldDB" id="A0A5J9WQ73"/>
<evidence type="ECO:0000313" key="1">
    <source>
        <dbReference type="EMBL" id="TVU49480.1"/>
    </source>
</evidence>
<sequence length="60" mass="6533">MAAAKRGGNRASPRCCSSTIEDPFDELHLSDSLLDSKLRDGLQGLEIWSRLTLELAMLSG</sequence>
<keyword evidence="2" id="KW-1185">Reference proteome</keyword>